<sequence>MTWTAADLRQHHSAIAPSSIGNSRMCYRDCIKQPKYHVLVMEGPSWKAVESEKRNNLWATLRTGVNQAGTILYSCRMSPHRSHPGRYSRSGPEVMSHQPDLSACLLIGKGCNGTSL</sequence>
<accession>A0A0E0I7U7</accession>
<dbReference type="EnsemblPlants" id="ONIVA08G04690.1">
    <property type="protein sequence ID" value="ONIVA08G04690.1"/>
    <property type="gene ID" value="ONIVA08G04690"/>
</dbReference>
<organism evidence="1">
    <name type="scientific">Oryza nivara</name>
    <name type="common">Indian wild rice</name>
    <name type="synonym">Oryza sativa f. spontanea</name>
    <dbReference type="NCBI Taxonomy" id="4536"/>
    <lineage>
        <taxon>Eukaryota</taxon>
        <taxon>Viridiplantae</taxon>
        <taxon>Streptophyta</taxon>
        <taxon>Embryophyta</taxon>
        <taxon>Tracheophyta</taxon>
        <taxon>Spermatophyta</taxon>
        <taxon>Magnoliopsida</taxon>
        <taxon>Liliopsida</taxon>
        <taxon>Poales</taxon>
        <taxon>Poaceae</taxon>
        <taxon>BOP clade</taxon>
        <taxon>Oryzoideae</taxon>
        <taxon>Oryzeae</taxon>
        <taxon>Oryzinae</taxon>
        <taxon>Oryza</taxon>
    </lineage>
</organism>
<dbReference type="Proteomes" id="UP000006591">
    <property type="component" value="Chromosome 8"/>
</dbReference>
<evidence type="ECO:0000313" key="1">
    <source>
        <dbReference type="EnsemblPlants" id="ONIVA08G04690.1"/>
    </source>
</evidence>
<dbReference type="AlphaFoldDB" id="A0A0E0I7U7"/>
<reference evidence="1" key="1">
    <citation type="submission" date="2015-04" db="UniProtKB">
        <authorList>
            <consortium name="EnsemblPlants"/>
        </authorList>
    </citation>
    <scope>IDENTIFICATION</scope>
    <source>
        <strain evidence="1">SL10</strain>
    </source>
</reference>
<dbReference type="HOGENOM" id="CLU_2100863_0_0_1"/>
<protein>
    <submittedName>
        <fullName evidence="1">Uncharacterized protein</fullName>
    </submittedName>
</protein>
<name>A0A0E0I7U7_ORYNI</name>
<proteinExistence type="predicted"/>
<keyword evidence="2" id="KW-1185">Reference proteome</keyword>
<reference evidence="1" key="2">
    <citation type="submission" date="2018-04" db="EMBL/GenBank/DDBJ databases">
        <title>OnivRS2 (Oryza nivara Reference Sequence Version 2).</title>
        <authorList>
            <person name="Zhang J."/>
            <person name="Kudrna D."/>
            <person name="Lee S."/>
            <person name="Talag J."/>
            <person name="Rajasekar S."/>
            <person name="Welchert J."/>
            <person name="Hsing Y.-I."/>
            <person name="Wing R.A."/>
        </authorList>
    </citation>
    <scope>NUCLEOTIDE SEQUENCE [LARGE SCALE GENOMIC DNA]</scope>
    <source>
        <strain evidence="1">SL10</strain>
    </source>
</reference>
<evidence type="ECO:0000313" key="2">
    <source>
        <dbReference type="Proteomes" id="UP000006591"/>
    </source>
</evidence>
<dbReference type="Gramene" id="ONIVA08G04690.1">
    <property type="protein sequence ID" value="ONIVA08G04690.1"/>
    <property type="gene ID" value="ONIVA08G04690"/>
</dbReference>